<dbReference type="NCBIfam" id="TIGR01720">
    <property type="entry name" value="NRPS-para261"/>
    <property type="match status" value="1"/>
</dbReference>
<evidence type="ECO:0000256" key="3">
    <source>
        <dbReference type="ARBA" id="ARBA00022450"/>
    </source>
</evidence>
<dbReference type="InterPro" id="IPR045851">
    <property type="entry name" value="AMP-bd_C_sf"/>
</dbReference>
<proteinExistence type="inferred from homology"/>
<dbReference type="InterPro" id="IPR025110">
    <property type="entry name" value="AMP-bd_C"/>
</dbReference>
<dbReference type="InterPro" id="IPR010060">
    <property type="entry name" value="NRPS_synth"/>
</dbReference>
<keyword evidence="6" id="KW-0045">Antibiotic biosynthesis</keyword>
<dbReference type="InterPro" id="IPR000873">
    <property type="entry name" value="AMP-dep_synth/lig_dom"/>
</dbReference>
<dbReference type="Pfam" id="PF00550">
    <property type="entry name" value="PP-binding"/>
    <property type="match status" value="2"/>
</dbReference>
<evidence type="ECO:0000313" key="9">
    <source>
        <dbReference type="Proteomes" id="UP000641910"/>
    </source>
</evidence>
<dbReference type="Gene3D" id="3.40.50.980">
    <property type="match status" value="4"/>
</dbReference>
<dbReference type="RefSeq" id="WP_121874393.1">
    <property type="nucleotide sequence ID" value="NZ_JAECVU010000006.1"/>
</dbReference>
<evidence type="ECO:0000259" key="7">
    <source>
        <dbReference type="PROSITE" id="PS50075"/>
    </source>
</evidence>
<dbReference type="SUPFAM" id="SSF47336">
    <property type="entry name" value="ACP-like"/>
    <property type="match status" value="2"/>
</dbReference>
<dbReference type="SUPFAM" id="SSF56801">
    <property type="entry name" value="Acetyl-CoA synthetase-like"/>
    <property type="match status" value="2"/>
</dbReference>
<dbReference type="Gene3D" id="2.30.38.10">
    <property type="entry name" value="Luciferase, Domain 3"/>
    <property type="match status" value="2"/>
</dbReference>
<dbReference type="InterPro" id="IPR006162">
    <property type="entry name" value="Ppantetheine_attach_site"/>
</dbReference>
<dbReference type="Gene3D" id="3.30.559.10">
    <property type="entry name" value="Chloramphenicol acetyltransferase-like domain"/>
    <property type="match status" value="3"/>
</dbReference>
<evidence type="ECO:0000256" key="4">
    <source>
        <dbReference type="ARBA" id="ARBA00022553"/>
    </source>
</evidence>
<evidence type="ECO:0000256" key="5">
    <source>
        <dbReference type="ARBA" id="ARBA00022737"/>
    </source>
</evidence>
<dbReference type="Pfam" id="PF00668">
    <property type="entry name" value="Condensation"/>
    <property type="match status" value="3"/>
</dbReference>
<dbReference type="CDD" id="cd19534">
    <property type="entry name" value="E_NRPS"/>
    <property type="match status" value="1"/>
</dbReference>
<dbReference type="InterPro" id="IPR023213">
    <property type="entry name" value="CAT-like_dom_sf"/>
</dbReference>
<evidence type="ECO:0000256" key="2">
    <source>
        <dbReference type="ARBA" id="ARBA00006432"/>
    </source>
</evidence>
<dbReference type="PANTHER" id="PTHR45527">
    <property type="entry name" value="NONRIBOSOMAL PEPTIDE SYNTHETASE"/>
    <property type="match status" value="1"/>
</dbReference>
<dbReference type="Gene3D" id="3.30.300.30">
    <property type="match status" value="2"/>
</dbReference>
<dbReference type="InterPro" id="IPR036736">
    <property type="entry name" value="ACP-like_sf"/>
</dbReference>
<keyword evidence="5" id="KW-0677">Repeat</keyword>
<dbReference type="CDD" id="cd19531">
    <property type="entry name" value="LCL_NRPS-like"/>
    <property type="match status" value="1"/>
</dbReference>
<evidence type="ECO:0000256" key="6">
    <source>
        <dbReference type="ARBA" id="ARBA00023194"/>
    </source>
</evidence>
<dbReference type="InterPro" id="IPR001242">
    <property type="entry name" value="Condensation_dom"/>
</dbReference>
<dbReference type="Gene3D" id="3.30.559.30">
    <property type="entry name" value="Nonribosomal peptide synthetase, condensation domain"/>
    <property type="match status" value="3"/>
</dbReference>
<dbReference type="SUPFAM" id="SSF52777">
    <property type="entry name" value="CoA-dependent acyltransferases"/>
    <property type="match status" value="6"/>
</dbReference>
<dbReference type="Pfam" id="PF00501">
    <property type="entry name" value="AMP-binding"/>
    <property type="match status" value="2"/>
</dbReference>
<evidence type="ECO:0000256" key="1">
    <source>
        <dbReference type="ARBA" id="ARBA00001957"/>
    </source>
</evidence>
<keyword evidence="9" id="KW-1185">Reference proteome</keyword>
<keyword evidence="3" id="KW-0596">Phosphopantetheine</keyword>
<dbReference type="PROSITE" id="PS00012">
    <property type="entry name" value="PHOSPHOPANTETHEINE"/>
    <property type="match status" value="2"/>
</dbReference>
<gene>
    <name evidence="8" type="ORF">I8U22_10710</name>
</gene>
<dbReference type="CDD" id="cd12117">
    <property type="entry name" value="A_NRPS_Srf_like"/>
    <property type="match status" value="1"/>
</dbReference>
<comment type="caution">
    <text evidence="8">The sequence shown here is derived from an EMBL/GenBank/DDBJ whole genome shotgun (WGS) entry which is preliminary data.</text>
</comment>
<protein>
    <submittedName>
        <fullName evidence="8">Amino acid adenylation domain-containing protein</fullName>
    </submittedName>
</protein>
<comment type="similarity">
    <text evidence="2">Belongs to the ATP-dependent AMP-binding enzyme family.</text>
</comment>
<dbReference type="PROSITE" id="PS00455">
    <property type="entry name" value="AMP_BINDING"/>
    <property type="match status" value="2"/>
</dbReference>
<comment type="cofactor">
    <cofactor evidence="1">
        <name>pantetheine 4'-phosphate</name>
        <dbReference type="ChEBI" id="CHEBI:47942"/>
    </cofactor>
</comment>
<dbReference type="PROSITE" id="PS50075">
    <property type="entry name" value="CARRIER"/>
    <property type="match status" value="2"/>
</dbReference>
<keyword evidence="4" id="KW-0597">Phosphoprotein</keyword>
<organism evidence="8 9">
    <name type="scientific">Thermoactinomyces vulgaris</name>
    <dbReference type="NCBI Taxonomy" id="2026"/>
    <lineage>
        <taxon>Bacteria</taxon>
        <taxon>Bacillati</taxon>
        <taxon>Bacillota</taxon>
        <taxon>Bacilli</taxon>
        <taxon>Bacillales</taxon>
        <taxon>Thermoactinomycetaceae</taxon>
        <taxon>Thermoactinomyces</taxon>
    </lineage>
</organism>
<dbReference type="InterPro" id="IPR009081">
    <property type="entry name" value="PP-bd_ACP"/>
</dbReference>
<dbReference type="Pfam" id="PF13193">
    <property type="entry name" value="AMP-binding_C"/>
    <property type="match status" value="2"/>
</dbReference>
<evidence type="ECO:0000313" key="8">
    <source>
        <dbReference type="EMBL" id="MBH8589279.1"/>
    </source>
</evidence>
<dbReference type="InterPro" id="IPR020845">
    <property type="entry name" value="AMP-binding_CS"/>
</dbReference>
<accession>A0ABS0QJ21</accession>
<dbReference type="CDD" id="cd05930">
    <property type="entry name" value="A_NRPS"/>
    <property type="match status" value="1"/>
</dbReference>
<feature type="domain" description="Carrier" evidence="7">
    <location>
        <begin position="1987"/>
        <end position="2061"/>
    </location>
</feature>
<dbReference type="Gene3D" id="1.10.1200.10">
    <property type="entry name" value="ACP-like"/>
    <property type="match status" value="2"/>
</dbReference>
<reference evidence="8 9" key="1">
    <citation type="submission" date="2020-12" db="EMBL/GenBank/DDBJ databases">
        <title>WGS of Thermoactinomyces spp.</title>
        <authorList>
            <person name="Cheng K."/>
        </authorList>
    </citation>
    <scope>NUCLEOTIDE SEQUENCE [LARGE SCALE GENOMIC DNA]</scope>
    <source>
        <strain evidence="9">CICC 10650\ACCC 41061</strain>
    </source>
</reference>
<dbReference type="InterPro" id="IPR010071">
    <property type="entry name" value="AA_adenyl_dom"/>
</dbReference>
<dbReference type="PANTHER" id="PTHR45527:SF1">
    <property type="entry name" value="FATTY ACID SYNTHASE"/>
    <property type="match status" value="1"/>
</dbReference>
<name>A0ABS0QJ21_THEVU</name>
<dbReference type="NCBIfam" id="TIGR01733">
    <property type="entry name" value="AA-adenyl-dom"/>
    <property type="match status" value="2"/>
</dbReference>
<dbReference type="Proteomes" id="UP000641910">
    <property type="component" value="Unassembled WGS sequence"/>
</dbReference>
<dbReference type="CDD" id="cd19543">
    <property type="entry name" value="DCL_NRPS"/>
    <property type="match status" value="1"/>
</dbReference>
<dbReference type="EMBL" id="JAECVU010000006">
    <property type="protein sequence ID" value="MBH8589279.1"/>
    <property type="molecule type" value="Genomic_DNA"/>
</dbReference>
<dbReference type="SMART" id="SM00823">
    <property type="entry name" value="PKS_PP"/>
    <property type="match status" value="2"/>
</dbReference>
<feature type="domain" description="Carrier" evidence="7">
    <location>
        <begin position="964"/>
        <end position="1039"/>
    </location>
</feature>
<dbReference type="InterPro" id="IPR020806">
    <property type="entry name" value="PKS_PP-bd"/>
</dbReference>
<sequence length="2507" mass="287893">MDKKQVDIYSLSPMQEAMLFHSLYDQGNSYFKQLLIQVEGDFDPGLFEKSLNVLIERYDIFRTVFIYKKLKKPRQVVLQEREAKIQYQDFSHLPEDERNQKVEAWIRKDQTKPFDLSKDLLLRVSVLKTGSQQYQIVFSSHHILLDGWCMGIVFEDLFEIYGKLKNHEPVPHKKVTQYRELIRWLEKQDPKETEQYWKQYLAGYEGHAKIPGAKTARGDDYKLEEVRCSLDETLTRQFNQFAREHHLTLNNVFQTIWGLMLQRYNHTDDVVFGSVVSGRNKDIPRIQEIVGLFINTIPVRVKASGDDRFTDLAKQVQQAALASEPYDYASLTDIQKAAQCGDSLVDHIVVFENYVFDSNIFHKYRHQLGFVVTDAKSTFEKTNYDFNVIVVPCEKFTILFQYNGHVYQREDVESCFRHFERIVRQVIGNPDCRLKDIELVSPSEKQQWFAWNQTDADYPRDKTVQEIFEEQAEKSPQQIALKFRGNTMTYKELNEQANQLARVLRKQGVRRGDIVGLMTERSFEMMIGMLAAVKAGGAYMPIDPEYPAGRKEFMLEDAGAPVLMVQPGLKVPAGYKGRVVELAPGEWAGEEKSNPENVNQPDDLLYVMYTSGSTGKPKGILTMHYNVMRTVINNGYIQVHAGDRLLQLSNYCFDGSTFDIYNALLNGATLVLVPKEASKDFAELTKLIREEEITVTFMTTSLFNTVVDLDLDCLKSLRKIVFGGEKASVKHVQKAVQALGGNRLINGYGPTETTVFAATYSIDPSVLATHRVPIGKPLNNTKLYVLDPWGNLQPPGIPGELCVSGDGVAKAYLNRPELNETRFVPDPFHPGQRMYRTGDLVRLLPDGHLEYLERMDNQVKIRGHRIETGEVEKRLFAHPDVLNAVVLADKDQNGHSYLCAYVVLKKDVSPSALREHMTKALPEYMIPDYFVKLDQLPFTPNGKVDLRALPKPAEALENKRDYVAPTNPVEEKLVKVWQVVLDADQVGIHDNFFDLGGHSLKAMMLSSRVSKELNADLPLREIFARPTVQQQAAFLQNKGKKEYTGIAPAPEMKDYPVTSAQKRLYMVSQLEGSGTSYNMPYVFRIHGDLSVPGLKSVLQSLVDRHESLRTSFHMINGELRQKIHPDARLVVEQYQAGGKRQEKRVIQEFIRPFDLQKAPLMRAGVLERTDTREKYLLLDFHHIVADGVSIRQWFSDFSRRMQGEELPSLPLQYKDYAYWQQHEKQKDRWKKHEEYWLNELSGELPVLQLPTDFPRPKVQRFDGDQLPFEMDAGLSDQLRQLADEQNATMYMVLFAAYHVLLSKYAGQEDLIVGSPIAGRPHADLETMVGMFANTLAVRTRPTPDVSFARFLAQLKEQILEMAEHQDYPFEELVEKLGAERDLSRNPLFDTMFSLQKNELPALQFRDFSLELVEWDWKKSKFDMSWILIEDEKIKGIVEFATHLFKPETVKRMVRHYLHILKQITENPDLRLSDIKLITPDEEHQVLNNFNAYRLEYPRGRTIPSWFEERVEKQPDRVAVVCGEERWTYEELNRQANRLAHALRKKGIGREQLVGILMSPSKEMMAAVLGVLKAGAAYVPIDPQYPADRIQYMLKDSGASLLLTDRPAVPGSSGVEVWDMKTKDFRGESDDNPAPVNKERDLAYVIYTSGSTGKPKGVMVEHASLINLCEWHIREFQVTPEDKSIKYAGVGFDASVWEIFPTWMAGASLHIIEEAMRYDLEALNRYMEEQGITVAFLPTPVAEQFMQLENRSLRVLLTGGDRLGRVLPQNYTVVNNYGPTENTVVTTSTPVRPDEPVTIGKPVANNQVYVLNEHQQLQPIGVPGELCVSGESLARGYLNRPELTAEKFVPNPYVPGQKMYRTGDLVRWLPDGRLEFLGRMDEQVKIRGYRIEPGEVADKLLSYPTVKEAVVVAQTDEQNQLHLCAYFTASESCSIPALRQYLGKELPDYMIPAYFMQMEQLPLNANGKVDKNMLPKPKQMQTGVEYAAPRNEKERILAELWQEILHLDRVGIHDQFFELGGDSIKAMQIASRLKPYRLKMRLKDLFQHPTIEELAPHVFPIDEDREDEVVTGEVALTPIQRWMFEQTDYPDQWNMAIVLYRKQGWDADVLKPVFHALVTHHDALRMSFKREDHQVKAWNRDVEGEFFSIHEFDVNSEDLSEVMKREANRLHQSLRIHGGPLIRLGIFHTGEGDYLLIIIHHLVMDAVSWRVLSEDLHTAYRQQLDGEPLALPQKTTSFQSWSHQLQEFANSPALLAEIPYWKATDRLQVPKLPVDKKETSDYANQHIGIVWGRLPKEETGDLLSGAHRAYQTEMNDLLLSGLVMTLNSWTHGKVAVQLEGHGREEVIDGVDLTRTVGWFTSMYPVVFEQDSKNPAEVIPYVKEVLRRVPNKGIGYGILKYLTRPENKQDLSFRLKPEINFNYQGEFVRDVEKEDIQIVSLPVGEGVHPLAQWPYKLDFSLFVENGELVTLIRYHQTLYHRETIEQLKNLYLHHLKRIVDFCREEVLVK</sequence>
<dbReference type="NCBIfam" id="NF003417">
    <property type="entry name" value="PRK04813.1"/>
    <property type="match status" value="2"/>
</dbReference>